<evidence type="ECO:0000313" key="2">
    <source>
        <dbReference type="Proteomes" id="UP000243459"/>
    </source>
</evidence>
<name>A0A5P1F9Q0_ASPOF</name>
<keyword evidence="2" id="KW-1185">Reference proteome</keyword>
<proteinExistence type="predicted"/>
<sequence length="54" mass="5855">KRGNFLGSPHSLGFSGFELERDELVVGEELVGGEHGDGIVEAIVEMEQDLDLDL</sequence>
<reference evidence="2" key="1">
    <citation type="journal article" date="2017" name="Nat. Commun.">
        <title>The asparagus genome sheds light on the origin and evolution of a young Y chromosome.</title>
        <authorList>
            <person name="Harkess A."/>
            <person name="Zhou J."/>
            <person name="Xu C."/>
            <person name="Bowers J.E."/>
            <person name="Van der Hulst R."/>
            <person name="Ayyampalayam S."/>
            <person name="Mercati F."/>
            <person name="Riccardi P."/>
            <person name="McKain M.R."/>
            <person name="Kakrana A."/>
            <person name="Tang H."/>
            <person name="Ray J."/>
            <person name="Groenendijk J."/>
            <person name="Arikit S."/>
            <person name="Mathioni S.M."/>
            <person name="Nakano M."/>
            <person name="Shan H."/>
            <person name="Telgmann-Rauber A."/>
            <person name="Kanno A."/>
            <person name="Yue Z."/>
            <person name="Chen H."/>
            <person name="Li W."/>
            <person name="Chen Y."/>
            <person name="Xu X."/>
            <person name="Zhang Y."/>
            <person name="Luo S."/>
            <person name="Chen H."/>
            <person name="Gao J."/>
            <person name="Mao Z."/>
            <person name="Pires J.C."/>
            <person name="Luo M."/>
            <person name="Kudrna D."/>
            <person name="Wing R.A."/>
            <person name="Meyers B.C."/>
            <person name="Yi K."/>
            <person name="Kong H."/>
            <person name="Lavrijsen P."/>
            <person name="Sunseri F."/>
            <person name="Falavigna A."/>
            <person name="Ye Y."/>
            <person name="Leebens-Mack J.H."/>
            <person name="Chen G."/>
        </authorList>
    </citation>
    <scope>NUCLEOTIDE SEQUENCE [LARGE SCALE GENOMIC DNA]</scope>
    <source>
        <strain evidence="2">cv. DH0086</strain>
    </source>
</reference>
<dbReference type="Proteomes" id="UP000243459">
    <property type="component" value="Chromosome 3"/>
</dbReference>
<gene>
    <name evidence="1" type="ORF">A4U43_C03F13160</name>
</gene>
<dbReference type="EMBL" id="CM007383">
    <property type="protein sequence ID" value="ONK75085.1"/>
    <property type="molecule type" value="Genomic_DNA"/>
</dbReference>
<organism evidence="1 2">
    <name type="scientific">Asparagus officinalis</name>
    <name type="common">Garden asparagus</name>
    <dbReference type="NCBI Taxonomy" id="4686"/>
    <lineage>
        <taxon>Eukaryota</taxon>
        <taxon>Viridiplantae</taxon>
        <taxon>Streptophyta</taxon>
        <taxon>Embryophyta</taxon>
        <taxon>Tracheophyta</taxon>
        <taxon>Spermatophyta</taxon>
        <taxon>Magnoliopsida</taxon>
        <taxon>Liliopsida</taxon>
        <taxon>Asparagales</taxon>
        <taxon>Asparagaceae</taxon>
        <taxon>Asparagoideae</taxon>
        <taxon>Asparagus</taxon>
    </lineage>
</organism>
<evidence type="ECO:0000313" key="1">
    <source>
        <dbReference type="EMBL" id="ONK75085.1"/>
    </source>
</evidence>
<dbReference type="Gramene" id="ONK75085">
    <property type="protein sequence ID" value="ONK75085"/>
    <property type="gene ID" value="A4U43_C03F13160"/>
</dbReference>
<feature type="non-terminal residue" evidence="1">
    <location>
        <position position="1"/>
    </location>
</feature>
<dbReference type="AlphaFoldDB" id="A0A5P1F9Q0"/>
<accession>A0A5P1F9Q0</accession>
<protein>
    <submittedName>
        <fullName evidence="1">Uncharacterized protein</fullName>
    </submittedName>
</protein>